<protein>
    <submittedName>
        <fullName evidence="2">ABC transporter permease subunit</fullName>
    </submittedName>
</protein>
<feature type="transmembrane region" description="Helical" evidence="1">
    <location>
        <begin position="15"/>
        <end position="33"/>
    </location>
</feature>
<proteinExistence type="predicted"/>
<dbReference type="Pfam" id="PF12679">
    <property type="entry name" value="ABC2_membrane_2"/>
    <property type="match status" value="1"/>
</dbReference>
<organism evidence="2 3">
    <name type="scientific">Neobacillus paridis</name>
    <dbReference type="NCBI Taxonomy" id="2803862"/>
    <lineage>
        <taxon>Bacteria</taxon>
        <taxon>Bacillati</taxon>
        <taxon>Bacillota</taxon>
        <taxon>Bacilli</taxon>
        <taxon>Bacillales</taxon>
        <taxon>Bacillaceae</taxon>
        <taxon>Neobacillus</taxon>
    </lineage>
</organism>
<keyword evidence="1" id="KW-1133">Transmembrane helix</keyword>
<gene>
    <name evidence="2" type="ORF">JK635_13540</name>
</gene>
<feature type="transmembrane region" description="Helical" evidence="1">
    <location>
        <begin position="75"/>
        <end position="96"/>
    </location>
</feature>
<dbReference type="PANTHER" id="PTHR43471:SF12">
    <property type="entry name" value="HYPOTHETICAL MEMBRANE PROTEIN, CONSERVED"/>
    <property type="match status" value="1"/>
</dbReference>
<dbReference type="RefSeq" id="WP_202654493.1">
    <property type="nucleotide sequence ID" value="NZ_JAESWB010000181.1"/>
</dbReference>
<evidence type="ECO:0000313" key="3">
    <source>
        <dbReference type="Proteomes" id="UP000623967"/>
    </source>
</evidence>
<dbReference type="PANTHER" id="PTHR43471">
    <property type="entry name" value="ABC TRANSPORTER PERMEASE"/>
    <property type="match status" value="1"/>
</dbReference>
<dbReference type="Proteomes" id="UP000623967">
    <property type="component" value="Unassembled WGS sequence"/>
</dbReference>
<sequence>MNLFWREMKANRKSLIIWGIGLLFMVVAGMAKYEGYSSSGQSINELISQMPKSLQAIIGTGDLDLSTAIGFYGMLFYYLLLMAAIHALMLGANIIAKEERDKTAEFLMAKPISRTRIISSKLLAALVNVVIFNLVTLVLSLAMVSHYQQTGEQLDDIYLLMAGMFLVQLIFLAVGAVIAAVGKRPKRAAALGTVLLLLTYLLSIAVDLNEKIEWLQYVTPFKYFEAKRVLADGTLETTFVAITIVVVTILIAITYHFYQKRDLQI</sequence>
<keyword evidence="3" id="KW-1185">Reference proteome</keyword>
<feature type="transmembrane region" description="Helical" evidence="1">
    <location>
        <begin position="238"/>
        <end position="258"/>
    </location>
</feature>
<reference evidence="2 3" key="1">
    <citation type="submission" date="2021-01" db="EMBL/GenBank/DDBJ databases">
        <title>Genome public.</title>
        <authorList>
            <person name="Liu C."/>
            <person name="Sun Q."/>
        </authorList>
    </citation>
    <scope>NUCLEOTIDE SEQUENCE [LARGE SCALE GENOMIC DNA]</scope>
    <source>
        <strain evidence="2 3">YIM B02564</strain>
    </source>
</reference>
<accession>A0ABS1TRM5</accession>
<feature type="transmembrane region" description="Helical" evidence="1">
    <location>
        <begin position="122"/>
        <end position="145"/>
    </location>
</feature>
<keyword evidence="1" id="KW-0812">Transmembrane</keyword>
<feature type="transmembrane region" description="Helical" evidence="1">
    <location>
        <begin position="157"/>
        <end position="181"/>
    </location>
</feature>
<feature type="transmembrane region" description="Helical" evidence="1">
    <location>
        <begin position="188"/>
        <end position="206"/>
    </location>
</feature>
<keyword evidence="1" id="KW-0472">Membrane</keyword>
<name>A0ABS1TRM5_9BACI</name>
<comment type="caution">
    <text evidence="2">The sequence shown here is derived from an EMBL/GenBank/DDBJ whole genome shotgun (WGS) entry which is preliminary data.</text>
</comment>
<dbReference type="EMBL" id="JAESWB010000181">
    <property type="protein sequence ID" value="MBL4953233.1"/>
    <property type="molecule type" value="Genomic_DNA"/>
</dbReference>
<evidence type="ECO:0000313" key="2">
    <source>
        <dbReference type="EMBL" id="MBL4953233.1"/>
    </source>
</evidence>
<evidence type="ECO:0000256" key="1">
    <source>
        <dbReference type="SAM" id="Phobius"/>
    </source>
</evidence>